<evidence type="ECO:0000313" key="2">
    <source>
        <dbReference type="EMBL" id="QIL46379.1"/>
    </source>
</evidence>
<dbReference type="PANTHER" id="PTHR43316">
    <property type="entry name" value="HYDROLASE, HALOACID DELAHOGENASE-RELATED"/>
    <property type="match status" value="1"/>
</dbReference>
<proteinExistence type="predicted"/>
<keyword evidence="1" id="KW-0378">Hydrolase</keyword>
<name>A0A6G8AN35_9ENTE</name>
<dbReference type="KEGG" id="vah:G7081_04510"/>
<dbReference type="Pfam" id="PF00702">
    <property type="entry name" value="Hydrolase"/>
    <property type="match status" value="1"/>
</dbReference>
<dbReference type="InterPro" id="IPR051540">
    <property type="entry name" value="S-2-haloacid_dehalogenase"/>
</dbReference>
<dbReference type="CDD" id="cd16416">
    <property type="entry name" value="HAD_BsYqeG-like"/>
    <property type="match status" value="1"/>
</dbReference>
<reference evidence="2 3" key="1">
    <citation type="submission" date="2020-03" db="EMBL/GenBank/DDBJ databases">
        <title>Vagococcus sp. nov., isolated from beetles.</title>
        <authorList>
            <person name="Hyun D.-W."/>
            <person name="Bae J.-W."/>
        </authorList>
    </citation>
    <scope>NUCLEOTIDE SEQUENCE [LARGE SCALE GENOMIC DNA]</scope>
    <source>
        <strain evidence="2 3">HDW17A</strain>
    </source>
</reference>
<dbReference type="EMBL" id="CP049886">
    <property type="protein sequence ID" value="QIL46379.1"/>
    <property type="molecule type" value="Genomic_DNA"/>
</dbReference>
<sequence length="176" mass="19835">MFKKFKPTYMLDVIYHLTPEELAKHNIKAVLTDLDNTLIAWDNPNGTPELLQWFETLKEAGVPVVVVSNNNAERVAKAVSPFGLDFIAHAKKPLPKGMNEGVTKLGLPKENIVMVGDQVMTDVRAANGAGIRSILVKPLVATDEWKTKPNRFMEKHIMKYLKKRNPKMDWRGDLGE</sequence>
<dbReference type="InterPro" id="IPR006549">
    <property type="entry name" value="HAD-SF_hydro_IIIA"/>
</dbReference>
<evidence type="ECO:0000313" key="3">
    <source>
        <dbReference type="Proteomes" id="UP000500890"/>
    </source>
</evidence>
<organism evidence="2 3">
    <name type="scientific">Vagococcus coleopterorum</name>
    <dbReference type="NCBI Taxonomy" id="2714946"/>
    <lineage>
        <taxon>Bacteria</taxon>
        <taxon>Bacillati</taxon>
        <taxon>Bacillota</taxon>
        <taxon>Bacilli</taxon>
        <taxon>Lactobacillales</taxon>
        <taxon>Enterococcaceae</taxon>
        <taxon>Vagococcus</taxon>
    </lineage>
</organism>
<evidence type="ECO:0000256" key="1">
    <source>
        <dbReference type="ARBA" id="ARBA00022801"/>
    </source>
</evidence>
<dbReference type="InterPro" id="IPR036412">
    <property type="entry name" value="HAD-like_sf"/>
</dbReference>
<dbReference type="PANTHER" id="PTHR43316:SF8">
    <property type="entry name" value="HAD FAMILY HYDROLASE"/>
    <property type="match status" value="1"/>
</dbReference>
<dbReference type="NCBIfam" id="TIGR01662">
    <property type="entry name" value="HAD-SF-IIIA"/>
    <property type="match status" value="1"/>
</dbReference>
<dbReference type="InterPro" id="IPR010021">
    <property type="entry name" value="PGPP1/Gep4"/>
</dbReference>
<gene>
    <name evidence="2" type="ORF">G7081_04510</name>
</gene>
<dbReference type="Gene3D" id="3.40.50.1000">
    <property type="entry name" value="HAD superfamily/HAD-like"/>
    <property type="match status" value="1"/>
</dbReference>
<dbReference type="GO" id="GO:0008962">
    <property type="term" value="F:phosphatidylglycerophosphatase activity"/>
    <property type="evidence" value="ECO:0007669"/>
    <property type="project" value="InterPro"/>
</dbReference>
<dbReference type="SUPFAM" id="SSF56784">
    <property type="entry name" value="HAD-like"/>
    <property type="match status" value="1"/>
</dbReference>
<dbReference type="RefSeq" id="WP_166007768.1">
    <property type="nucleotide sequence ID" value="NZ_CP049886.1"/>
</dbReference>
<dbReference type="InterPro" id="IPR023214">
    <property type="entry name" value="HAD_sf"/>
</dbReference>
<accession>A0A6G8AN35</accession>
<dbReference type="Proteomes" id="UP000500890">
    <property type="component" value="Chromosome"/>
</dbReference>
<dbReference type="NCBIfam" id="TIGR01668">
    <property type="entry name" value="YqeG_hyp_ppase"/>
    <property type="match status" value="1"/>
</dbReference>
<protein>
    <submittedName>
        <fullName evidence="2">YqeG family HAD IIIA-type phosphatase</fullName>
    </submittedName>
</protein>
<keyword evidence="3" id="KW-1185">Reference proteome</keyword>
<dbReference type="AlphaFoldDB" id="A0A6G8AN35"/>